<reference evidence="1 2" key="1">
    <citation type="journal article" date="2024" name="Plant Biotechnol. J.">
        <title>Genome and CRISPR/Cas9 system of a widespread forest tree (Populus alba) in the world.</title>
        <authorList>
            <person name="Liu Y.J."/>
            <person name="Jiang P.F."/>
            <person name="Han X.M."/>
            <person name="Li X.Y."/>
            <person name="Wang H.M."/>
            <person name="Wang Y.J."/>
            <person name="Wang X.X."/>
            <person name="Zeng Q.Y."/>
        </authorList>
    </citation>
    <scope>NUCLEOTIDE SEQUENCE [LARGE SCALE GENOMIC DNA]</scope>
    <source>
        <strain evidence="2">cv. PAL-ZL1</strain>
    </source>
</reference>
<dbReference type="EMBL" id="RCHU02000004">
    <property type="protein sequence ID" value="KAL3597142.1"/>
    <property type="molecule type" value="Genomic_DNA"/>
</dbReference>
<evidence type="ECO:0000313" key="1">
    <source>
        <dbReference type="EMBL" id="KAL3597142.1"/>
    </source>
</evidence>
<proteinExistence type="predicted"/>
<dbReference type="Proteomes" id="UP000309997">
    <property type="component" value="Unassembled WGS sequence"/>
</dbReference>
<gene>
    <name evidence="1" type="ORF">D5086_008779</name>
</gene>
<comment type="caution">
    <text evidence="1">The sequence shown here is derived from an EMBL/GenBank/DDBJ whole genome shotgun (WGS) entry which is preliminary data.</text>
</comment>
<name>A0ACC4CHP9_POPAL</name>
<protein>
    <submittedName>
        <fullName evidence="1">Uncharacterized protein</fullName>
    </submittedName>
</protein>
<accession>A0ACC4CHP9</accession>
<organism evidence="1 2">
    <name type="scientific">Populus alba</name>
    <name type="common">White poplar</name>
    <dbReference type="NCBI Taxonomy" id="43335"/>
    <lineage>
        <taxon>Eukaryota</taxon>
        <taxon>Viridiplantae</taxon>
        <taxon>Streptophyta</taxon>
        <taxon>Embryophyta</taxon>
        <taxon>Tracheophyta</taxon>
        <taxon>Spermatophyta</taxon>
        <taxon>Magnoliopsida</taxon>
        <taxon>eudicotyledons</taxon>
        <taxon>Gunneridae</taxon>
        <taxon>Pentapetalae</taxon>
        <taxon>rosids</taxon>
        <taxon>fabids</taxon>
        <taxon>Malpighiales</taxon>
        <taxon>Salicaceae</taxon>
        <taxon>Saliceae</taxon>
        <taxon>Populus</taxon>
    </lineage>
</organism>
<keyword evidence="2" id="KW-1185">Reference proteome</keyword>
<evidence type="ECO:0000313" key="2">
    <source>
        <dbReference type="Proteomes" id="UP000309997"/>
    </source>
</evidence>
<sequence>MDLMDNNIQAFELDEMTLLQSKFDKVFFMNVVGNHLLFPPITFQSIWITTTRDMAKLLSSASSGRGGYPSSSCLDEMSLVTSDLNLEPLIKTSIVIQLVDGSFVYPLGVIEDVLVNIDNFVIPCDFYILDMERDSSNNNTPILFGSTFLKTVNTKIDCGIFIPSNAMTKLISVTELELKPLPDNLKYVFIGDNNTLPVIITKGLTSAQEEKLMKLLCHHKIAIEWTFADIKGISPSMCMHHILLEDNANQQGKYKEG</sequence>